<dbReference type="PANTHER" id="PTHR33545">
    <property type="entry name" value="UPF0750 MEMBRANE PROTEIN YITT-RELATED"/>
    <property type="match status" value="1"/>
</dbReference>
<comment type="caution">
    <text evidence="7">The sequence shown here is derived from an EMBL/GenBank/DDBJ whole genome shotgun (WGS) entry which is preliminary data.</text>
</comment>
<evidence type="ECO:0000256" key="3">
    <source>
        <dbReference type="ARBA" id="ARBA00022692"/>
    </source>
</evidence>
<keyword evidence="3 6" id="KW-0812">Transmembrane</keyword>
<dbReference type="EMBL" id="JBBMER010000003">
    <property type="protein sequence ID" value="MEQ2379219.1"/>
    <property type="molecule type" value="Genomic_DNA"/>
</dbReference>
<evidence type="ECO:0000256" key="2">
    <source>
        <dbReference type="ARBA" id="ARBA00022475"/>
    </source>
</evidence>
<keyword evidence="8" id="KW-1185">Reference proteome</keyword>
<dbReference type="RefSeq" id="WP_349153372.1">
    <property type="nucleotide sequence ID" value="NZ_JBBMER010000003.1"/>
</dbReference>
<proteinExistence type="predicted"/>
<feature type="transmembrane region" description="Helical" evidence="6">
    <location>
        <begin position="70"/>
        <end position="88"/>
    </location>
</feature>
<feature type="transmembrane region" description="Helical" evidence="6">
    <location>
        <begin position="192"/>
        <end position="209"/>
    </location>
</feature>
<dbReference type="Proteomes" id="UP001442364">
    <property type="component" value="Unassembled WGS sequence"/>
</dbReference>
<keyword evidence="2" id="KW-1003">Cell membrane</keyword>
<evidence type="ECO:0000256" key="1">
    <source>
        <dbReference type="ARBA" id="ARBA00004651"/>
    </source>
</evidence>
<reference evidence="7 8" key="1">
    <citation type="submission" date="2024-03" db="EMBL/GenBank/DDBJ databases">
        <title>Human intestinal bacterial collection.</title>
        <authorList>
            <person name="Pauvert C."/>
            <person name="Hitch T.C.A."/>
            <person name="Clavel T."/>
        </authorList>
    </citation>
    <scope>NUCLEOTIDE SEQUENCE [LARGE SCALE GENOMIC DNA]</scope>
    <source>
        <strain evidence="7 8">CLA-AA-H255</strain>
    </source>
</reference>
<dbReference type="PANTHER" id="PTHR33545:SF5">
    <property type="entry name" value="UPF0750 MEMBRANE PROTEIN YITT"/>
    <property type="match status" value="1"/>
</dbReference>
<dbReference type="Pfam" id="PF02588">
    <property type="entry name" value="YitT_membrane"/>
    <property type="match status" value="1"/>
</dbReference>
<feature type="transmembrane region" description="Helical" evidence="6">
    <location>
        <begin position="123"/>
        <end position="143"/>
    </location>
</feature>
<comment type="subcellular location">
    <subcellularLocation>
        <location evidence="1">Cell membrane</location>
        <topology evidence="1">Multi-pass membrane protein</topology>
    </subcellularLocation>
</comment>
<feature type="transmembrane region" description="Helical" evidence="6">
    <location>
        <begin position="164"/>
        <end position="186"/>
    </location>
</feature>
<evidence type="ECO:0000313" key="7">
    <source>
        <dbReference type="EMBL" id="MEQ2379219.1"/>
    </source>
</evidence>
<protein>
    <submittedName>
        <fullName evidence="7">YitT family protein</fullName>
    </submittedName>
</protein>
<name>A0ABV1BWI3_9FIRM</name>
<dbReference type="InterPro" id="IPR003740">
    <property type="entry name" value="YitT"/>
</dbReference>
<feature type="transmembrane region" description="Helical" evidence="6">
    <location>
        <begin position="100"/>
        <end position="117"/>
    </location>
</feature>
<organism evidence="7 8">
    <name type="scientific">[Lactobacillus] rogosae</name>
    <dbReference type="NCBI Taxonomy" id="706562"/>
    <lineage>
        <taxon>Bacteria</taxon>
        <taxon>Bacillati</taxon>
        <taxon>Bacillota</taxon>
        <taxon>Clostridia</taxon>
        <taxon>Lachnospirales</taxon>
        <taxon>Lachnospiraceae</taxon>
        <taxon>Lachnospira</taxon>
    </lineage>
</organism>
<feature type="transmembrane region" description="Helical" evidence="6">
    <location>
        <begin position="12"/>
        <end position="31"/>
    </location>
</feature>
<dbReference type="InterPro" id="IPR051461">
    <property type="entry name" value="UPF0750_membrane"/>
</dbReference>
<evidence type="ECO:0000256" key="6">
    <source>
        <dbReference type="SAM" id="Phobius"/>
    </source>
</evidence>
<evidence type="ECO:0000256" key="5">
    <source>
        <dbReference type="ARBA" id="ARBA00023136"/>
    </source>
</evidence>
<keyword evidence="4 6" id="KW-1133">Transmembrane helix</keyword>
<sequence>MKIKENVKNINLKWIYIITGTFLMAIAYKSIYDSAGMVTGGISGISIIIRRLSLIAKESWKSGWFPQSGIPIWFTNIILDIPLFIWAYCKKGIDYIKDTLAADALLTFFMAVLPADTIVDVSYLKTAIIGGIMAGVGIGMVLRTEITTGGTDLLAGLIVERSRYLSVVVIMNIIDALIIIAGAFVFGIRVTMYAILAIVITTFIAEFIIRWHMKVKSFGDVSED</sequence>
<keyword evidence="5 6" id="KW-0472">Membrane</keyword>
<evidence type="ECO:0000313" key="8">
    <source>
        <dbReference type="Proteomes" id="UP001442364"/>
    </source>
</evidence>
<evidence type="ECO:0000256" key="4">
    <source>
        <dbReference type="ARBA" id="ARBA00022989"/>
    </source>
</evidence>
<accession>A0ABV1BWI3</accession>
<gene>
    <name evidence="7" type="ORF">WMO14_04920</name>
</gene>